<evidence type="ECO:0000256" key="3">
    <source>
        <dbReference type="ARBA" id="ARBA00022692"/>
    </source>
</evidence>
<comment type="subcellular location">
    <subcellularLocation>
        <location evidence="1">Membrane</location>
    </subcellularLocation>
</comment>
<dbReference type="SUPFAM" id="SSF52058">
    <property type="entry name" value="L domain-like"/>
    <property type="match status" value="1"/>
</dbReference>
<evidence type="ECO:0000313" key="9">
    <source>
        <dbReference type="Proteomes" id="UP000541444"/>
    </source>
</evidence>
<keyword evidence="5 7" id="KW-1133">Transmembrane helix</keyword>
<dbReference type="AlphaFoldDB" id="A0A7J7NM24"/>
<dbReference type="Pfam" id="PF00560">
    <property type="entry name" value="LRR_1"/>
    <property type="match status" value="2"/>
</dbReference>
<organism evidence="8 9">
    <name type="scientific">Kingdonia uniflora</name>
    <dbReference type="NCBI Taxonomy" id="39325"/>
    <lineage>
        <taxon>Eukaryota</taxon>
        <taxon>Viridiplantae</taxon>
        <taxon>Streptophyta</taxon>
        <taxon>Embryophyta</taxon>
        <taxon>Tracheophyta</taxon>
        <taxon>Spermatophyta</taxon>
        <taxon>Magnoliopsida</taxon>
        <taxon>Ranunculales</taxon>
        <taxon>Circaeasteraceae</taxon>
        <taxon>Kingdonia</taxon>
    </lineage>
</organism>
<sequence length="216" mass="23746">MVQGLDFSDNHLSGEIPVSIGDCSSLLVLALPGYSFYGPIPNTLANLKGMELIDLSSNNLSSQIPSSLKNSTAVPMFGNLNLGGGVPGLELPICTAITQKHSRKSRVKMIIGLVAGFTVFGLLSGLFLFLLRKTKSGNRKSNHVAVSFEEYGLGGVPTKGDIYSIEILVLQIFNEWWWFLSKMVDFNKGESNVRKSCDVPFTEREQRIPRSLYRTL</sequence>
<keyword evidence="6 7" id="KW-0472">Membrane</keyword>
<dbReference type="InterPro" id="IPR032675">
    <property type="entry name" value="LRR_dom_sf"/>
</dbReference>
<keyword evidence="9" id="KW-1185">Reference proteome</keyword>
<protein>
    <submittedName>
        <fullName evidence="8">Uncharacterized protein</fullName>
    </submittedName>
</protein>
<dbReference type="OrthoDB" id="676979at2759"/>
<keyword evidence="3 7" id="KW-0812">Transmembrane</keyword>
<comment type="caution">
    <text evidence="8">The sequence shown here is derived from an EMBL/GenBank/DDBJ whole genome shotgun (WGS) entry which is preliminary data.</text>
</comment>
<proteinExistence type="predicted"/>
<evidence type="ECO:0000256" key="6">
    <source>
        <dbReference type="ARBA" id="ARBA00023136"/>
    </source>
</evidence>
<keyword evidence="4" id="KW-0677">Repeat</keyword>
<dbReference type="InterPro" id="IPR051809">
    <property type="entry name" value="Plant_receptor-like_S/T_kinase"/>
</dbReference>
<evidence type="ECO:0000256" key="1">
    <source>
        <dbReference type="ARBA" id="ARBA00004370"/>
    </source>
</evidence>
<dbReference type="EMBL" id="JACGCM010000704">
    <property type="protein sequence ID" value="KAF6168034.1"/>
    <property type="molecule type" value="Genomic_DNA"/>
</dbReference>
<name>A0A7J7NM24_9MAGN</name>
<evidence type="ECO:0000256" key="7">
    <source>
        <dbReference type="SAM" id="Phobius"/>
    </source>
</evidence>
<dbReference type="PANTHER" id="PTHR27008:SF42">
    <property type="entry name" value="LEUCINE-RICH REPEAT PROTEIN KINASE FAMILY PROTEIN"/>
    <property type="match status" value="1"/>
</dbReference>
<evidence type="ECO:0000313" key="8">
    <source>
        <dbReference type="EMBL" id="KAF6168034.1"/>
    </source>
</evidence>
<feature type="transmembrane region" description="Helical" evidence="7">
    <location>
        <begin position="109"/>
        <end position="131"/>
    </location>
</feature>
<reference evidence="8 9" key="1">
    <citation type="journal article" date="2020" name="IScience">
        <title>Genome Sequencing of the Endangered Kingdonia uniflora (Circaeasteraceae, Ranunculales) Reveals Potential Mechanisms of Evolutionary Specialization.</title>
        <authorList>
            <person name="Sun Y."/>
            <person name="Deng T."/>
            <person name="Zhang A."/>
            <person name="Moore M.J."/>
            <person name="Landis J.B."/>
            <person name="Lin N."/>
            <person name="Zhang H."/>
            <person name="Zhang X."/>
            <person name="Huang J."/>
            <person name="Zhang X."/>
            <person name="Sun H."/>
            <person name="Wang H."/>
        </authorList>
    </citation>
    <scope>NUCLEOTIDE SEQUENCE [LARGE SCALE GENOMIC DNA]</scope>
    <source>
        <strain evidence="8">TB1705</strain>
        <tissue evidence="8">Leaf</tissue>
    </source>
</reference>
<evidence type="ECO:0000256" key="4">
    <source>
        <dbReference type="ARBA" id="ARBA00022737"/>
    </source>
</evidence>
<evidence type="ECO:0000256" key="2">
    <source>
        <dbReference type="ARBA" id="ARBA00022614"/>
    </source>
</evidence>
<accession>A0A7J7NM24</accession>
<dbReference type="GO" id="GO:0016020">
    <property type="term" value="C:membrane"/>
    <property type="evidence" value="ECO:0007669"/>
    <property type="project" value="UniProtKB-SubCell"/>
</dbReference>
<dbReference type="Proteomes" id="UP000541444">
    <property type="component" value="Unassembled WGS sequence"/>
</dbReference>
<dbReference type="PANTHER" id="PTHR27008">
    <property type="entry name" value="OS04G0122200 PROTEIN"/>
    <property type="match status" value="1"/>
</dbReference>
<keyword evidence="2" id="KW-0433">Leucine-rich repeat</keyword>
<dbReference type="InterPro" id="IPR001611">
    <property type="entry name" value="Leu-rich_rpt"/>
</dbReference>
<gene>
    <name evidence="8" type="ORF">GIB67_011419</name>
</gene>
<dbReference type="Gene3D" id="3.80.10.10">
    <property type="entry name" value="Ribonuclease Inhibitor"/>
    <property type="match status" value="1"/>
</dbReference>
<evidence type="ECO:0000256" key="5">
    <source>
        <dbReference type="ARBA" id="ARBA00022989"/>
    </source>
</evidence>